<accession>A0A9P5K165</accession>
<comment type="caution">
    <text evidence="2">The sequence shown here is derived from an EMBL/GenBank/DDBJ whole genome shotgun (WGS) entry which is preliminary data.</text>
</comment>
<feature type="region of interest" description="Disordered" evidence="1">
    <location>
        <begin position="1"/>
        <end position="55"/>
    </location>
</feature>
<feature type="compositionally biased region" description="Low complexity" evidence="1">
    <location>
        <begin position="169"/>
        <end position="180"/>
    </location>
</feature>
<dbReference type="AlphaFoldDB" id="A0A9P5K165"/>
<reference evidence="2" key="1">
    <citation type="submission" date="2019-10" db="EMBL/GenBank/DDBJ databases">
        <authorList>
            <consortium name="DOE Joint Genome Institute"/>
            <person name="Kuo A."/>
            <person name="Miyauchi S."/>
            <person name="Kiss E."/>
            <person name="Drula E."/>
            <person name="Kohler A."/>
            <person name="Sanchez-Garcia M."/>
            <person name="Andreopoulos B."/>
            <person name="Barry K.W."/>
            <person name="Bonito G."/>
            <person name="Buee M."/>
            <person name="Carver A."/>
            <person name="Chen C."/>
            <person name="Cichocki N."/>
            <person name="Clum A."/>
            <person name="Culley D."/>
            <person name="Crous P.W."/>
            <person name="Fauchery L."/>
            <person name="Girlanda M."/>
            <person name="Hayes R."/>
            <person name="Keri Z."/>
            <person name="LaButti K."/>
            <person name="Lipzen A."/>
            <person name="Lombard V."/>
            <person name="Magnuson J."/>
            <person name="Maillard F."/>
            <person name="Morin E."/>
            <person name="Murat C."/>
            <person name="Nolan M."/>
            <person name="Ohm R."/>
            <person name="Pangilinan J."/>
            <person name="Pereira M."/>
            <person name="Perotto S."/>
            <person name="Peter M."/>
            <person name="Riley R."/>
            <person name="Sitrit Y."/>
            <person name="Stielow B."/>
            <person name="Szollosi G."/>
            <person name="Zifcakova L."/>
            <person name="Stursova M."/>
            <person name="Spatafora J.W."/>
            <person name="Tedersoo L."/>
            <person name="Vaario L.-M."/>
            <person name="Yamada A."/>
            <person name="Yan M."/>
            <person name="Wang P."/>
            <person name="Xu J."/>
            <person name="Bruns T."/>
            <person name="Baldrian P."/>
            <person name="Vilgalys R."/>
            <person name="Henrissat B."/>
            <person name="Grigoriev I.V."/>
            <person name="Hibbett D."/>
            <person name="Nagy L.G."/>
            <person name="Martin F.M."/>
        </authorList>
    </citation>
    <scope>NUCLEOTIDE SEQUENCE</scope>
    <source>
        <strain evidence="2">Prilba</strain>
    </source>
</reference>
<evidence type="ECO:0000313" key="3">
    <source>
        <dbReference type="Proteomes" id="UP000759537"/>
    </source>
</evidence>
<evidence type="ECO:0000256" key="1">
    <source>
        <dbReference type="SAM" id="MobiDB-lite"/>
    </source>
</evidence>
<name>A0A9P5K165_9AGAM</name>
<evidence type="ECO:0000313" key="2">
    <source>
        <dbReference type="EMBL" id="KAF8473042.1"/>
    </source>
</evidence>
<gene>
    <name evidence="2" type="ORF">DFH94DRAFT_684486</name>
</gene>
<dbReference type="Proteomes" id="UP000759537">
    <property type="component" value="Unassembled WGS sequence"/>
</dbReference>
<proteinExistence type="predicted"/>
<feature type="region of interest" description="Disordered" evidence="1">
    <location>
        <begin position="150"/>
        <end position="184"/>
    </location>
</feature>
<feature type="compositionally biased region" description="Low complexity" evidence="1">
    <location>
        <begin position="1"/>
        <end position="11"/>
    </location>
</feature>
<sequence>MPDSSGDTSASSPPPAPLAVTQNRGHILSPPLPSIQYPRVQPTDGVGRTDQLANSQNEHYVSAYYVRKDGAVSKELSKEDKAHQREMERSNAEVSAWILCENNRHCGSTRKDDKLPDKLKEGAQLSQLEGNSDTVSLFGLFFFQVPHESASTPAKRGHSRPKGSENKKSAVGTAASTAAGEKGKWDRPLKVRPTLMTVTPPDLITANVRPNWSLSWSTSCCDKGGCVKGKKVVKMQLRGLCSGFSLGTRDNCDLTDPWVASLSTVPLQASPSACRCDGRVTREDIRVCWFLAHDHNLSRTGSSRTKE</sequence>
<dbReference type="EMBL" id="WHVB01000019">
    <property type="protein sequence ID" value="KAF8473042.1"/>
    <property type="molecule type" value="Genomic_DNA"/>
</dbReference>
<reference evidence="2" key="2">
    <citation type="journal article" date="2020" name="Nat. Commun.">
        <title>Large-scale genome sequencing of mycorrhizal fungi provides insights into the early evolution of symbiotic traits.</title>
        <authorList>
            <person name="Miyauchi S."/>
            <person name="Kiss E."/>
            <person name="Kuo A."/>
            <person name="Drula E."/>
            <person name="Kohler A."/>
            <person name="Sanchez-Garcia M."/>
            <person name="Morin E."/>
            <person name="Andreopoulos B."/>
            <person name="Barry K.W."/>
            <person name="Bonito G."/>
            <person name="Buee M."/>
            <person name="Carver A."/>
            <person name="Chen C."/>
            <person name="Cichocki N."/>
            <person name="Clum A."/>
            <person name="Culley D."/>
            <person name="Crous P.W."/>
            <person name="Fauchery L."/>
            <person name="Girlanda M."/>
            <person name="Hayes R.D."/>
            <person name="Keri Z."/>
            <person name="LaButti K."/>
            <person name="Lipzen A."/>
            <person name="Lombard V."/>
            <person name="Magnuson J."/>
            <person name="Maillard F."/>
            <person name="Murat C."/>
            <person name="Nolan M."/>
            <person name="Ohm R.A."/>
            <person name="Pangilinan J."/>
            <person name="Pereira M.F."/>
            <person name="Perotto S."/>
            <person name="Peter M."/>
            <person name="Pfister S."/>
            <person name="Riley R."/>
            <person name="Sitrit Y."/>
            <person name="Stielow J.B."/>
            <person name="Szollosi G."/>
            <person name="Zifcakova L."/>
            <person name="Stursova M."/>
            <person name="Spatafora J.W."/>
            <person name="Tedersoo L."/>
            <person name="Vaario L.M."/>
            <person name="Yamada A."/>
            <person name="Yan M."/>
            <person name="Wang P."/>
            <person name="Xu J."/>
            <person name="Bruns T."/>
            <person name="Baldrian P."/>
            <person name="Vilgalys R."/>
            <person name="Dunand C."/>
            <person name="Henrissat B."/>
            <person name="Grigoriev I.V."/>
            <person name="Hibbett D."/>
            <person name="Nagy L.G."/>
            <person name="Martin F.M."/>
        </authorList>
    </citation>
    <scope>NUCLEOTIDE SEQUENCE</scope>
    <source>
        <strain evidence="2">Prilba</strain>
    </source>
</reference>
<organism evidence="2 3">
    <name type="scientific">Russula ochroleuca</name>
    <dbReference type="NCBI Taxonomy" id="152965"/>
    <lineage>
        <taxon>Eukaryota</taxon>
        <taxon>Fungi</taxon>
        <taxon>Dikarya</taxon>
        <taxon>Basidiomycota</taxon>
        <taxon>Agaricomycotina</taxon>
        <taxon>Agaricomycetes</taxon>
        <taxon>Russulales</taxon>
        <taxon>Russulaceae</taxon>
        <taxon>Russula</taxon>
    </lineage>
</organism>
<protein>
    <submittedName>
        <fullName evidence="2">Uncharacterized protein</fullName>
    </submittedName>
</protein>
<keyword evidence="3" id="KW-1185">Reference proteome</keyword>
<dbReference type="OrthoDB" id="3231855at2759"/>